<accession>A0A0F6MS13</accession>
<sequence length="206" mass="24141">MKKNIVSFLFICFIVFTVYCENFSYINYANNYNVSEYDIRNILGIYMEKDRQGFLFWVESKFSWGPGITDTFRTSIQIDIYDDESLYVLDMIDKYKVLEIIKISHNNYKLNTRFIGEVANNATIDVCFELYFLDIETLTMSYVTPLVECRNRTLPLHIIKLSGPLIKHRPLAGNYVVAVTPYAKDGRVYDSFEALNKGEKEYVQKK</sequence>
<name>A0A0F6MS13_TREDN</name>
<proteinExistence type="predicted"/>
<dbReference type="HOGENOM" id="CLU_1282736_0_0_12"/>
<gene>
    <name evidence="1" type="ORF">HMPREF9723_00394</name>
</gene>
<reference evidence="1" key="1">
    <citation type="submission" date="2012-01" db="EMBL/GenBank/DDBJ databases">
        <title>The Genome Sequence of Treponema denticola OTK.</title>
        <authorList>
            <consortium name="The Broad Institute Genome Sequencing Platform"/>
            <person name="Earl A."/>
            <person name="Ward D."/>
            <person name="Feldgarden M."/>
            <person name="Gevers D."/>
            <person name="Blanton J.M."/>
            <person name="Fenno C.J."/>
            <person name="Baranova O.V."/>
            <person name="Mathney J."/>
            <person name="Dewhirst F.E."/>
            <person name="Izard J."/>
            <person name="Young S.K."/>
            <person name="Zeng Q."/>
            <person name="Gargeya S."/>
            <person name="Fitzgerald M."/>
            <person name="Haas B."/>
            <person name="Abouelleil A."/>
            <person name="Alvarado L."/>
            <person name="Arachchi H.M."/>
            <person name="Berlin A."/>
            <person name="Chapman S.B."/>
            <person name="Gearin G."/>
            <person name="Goldberg J."/>
            <person name="Griggs A."/>
            <person name="Gujja S."/>
            <person name="Hansen M."/>
            <person name="Heiman D."/>
            <person name="Howarth C."/>
            <person name="Larimer J."/>
            <person name="Lui A."/>
            <person name="MacDonald P.J.P."/>
            <person name="McCowen C."/>
            <person name="Montmayeur A."/>
            <person name="Murphy C."/>
            <person name="Neiman D."/>
            <person name="Pearson M."/>
            <person name="Priest M."/>
            <person name="Roberts A."/>
            <person name="Saif S."/>
            <person name="Shea T."/>
            <person name="Sisk P."/>
            <person name="Stolte C."/>
            <person name="Sykes S."/>
            <person name="Wortman J."/>
            <person name="Nusbaum C."/>
            <person name="Birren B."/>
        </authorList>
    </citation>
    <scope>NUCLEOTIDE SEQUENCE [LARGE SCALE GENOMIC DNA]</scope>
    <source>
        <strain evidence="1">OTK</strain>
    </source>
</reference>
<dbReference type="AlphaFoldDB" id="A0A0F6MS13"/>
<comment type="caution">
    <text evidence="1">The sequence shown here is derived from an EMBL/GenBank/DDBJ whole genome shotgun (WGS) entry which is preliminary data.</text>
</comment>
<dbReference type="PATRIC" id="fig|999434.4.peg.415"/>
<protein>
    <submittedName>
        <fullName evidence="1">Uncharacterized protein</fullName>
    </submittedName>
</protein>
<dbReference type="Proteomes" id="UP000011701">
    <property type="component" value="Chromosome"/>
</dbReference>
<dbReference type="EMBL" id="AGDY01000003">
    <property type="protein sequence ID" value="EMB24315.1"/>
    <property type="molecule type" value="Genomic_DNA"/>
</dbReference>
<dbReference type="RefSeq" id="WP_002690611.1">
    <property type="nucleotide sequence ID" value="NZ_CM001797.1"/>
</dbReference>
<evidence type="ECO:0000313" key="1">
    <source>
        <dbReference type="EMBL" id="EMB24315.1"/>
    </source>
</evidence>
<organism evidence="1">
    <name type="scientific">Treponema denticola OTK</name>
    <dbReference type="NCBI Taxonomy" id="999434"/>
    <lineage>
        <taxon>Bacteria</taxon>
        <taxon>Pseudomonadati</taxon>
        <taxon>Spirochaetota</taxon>
        <taxon>Spirochaetia</taxon>
        <taxon>Spirochaetales</taxon>
        <taxon>Treponemataceae</taxon>
        <taxon>Treponema</taxon>
    </lineage>
</organism>